<dbReference type="RefSeq" id="WP_271824665.1">
    <property type="nucleotide sequence ID" value="NZ_JAMRYU010000002.1"/>
</dbReference>
<keyword evidence="8" id="KW-1185">Reference proteome</keyword>
<dbReference type="GO" id="GO:0055085">
    <property type="term" value="P:transmembrane transport"/>
    <property type="evidence" value="ECO:0007669"/>
    <property type="project" value="TreeGrafter"/>
</dbReference>
<dbReference type="EMBL" id="JAMRYU010000002">
    <property type="protein sequence ID" value="MDC4239078.1"/>
    <property type="molecule type" value="Genomic_DNA"/>
</dbReference>
<evidence type="ECO:0000313" key="8">
    <source>
        <dbReference type="Proteomes" id="UP001141183"/>
    </source>
</evidence>
<feature type="transmembrane region" description="Helical" evidence="6">
    <location>
        <begin position="190"/>
        <end position="209"/>
    </location>
</feature>
<dbReference type="PANTHER" id="PTHR21716:SF68">
    <property type="entry name" value="TRANSPORT PROTEIN YTVI-RELATED"/>
    <property type="match status" value="1"/>
</dbReference>
<feature type="transmembrane region" description="Helical" evidence="6">
    <location>
        <begin position="7"/>
        <end position="27"/>
    </location>
</feature>
<feature type="transmembrane region" description="Helical" evidence="6">
    <location>
        <begin position="285"/>
        <end position="310"/>
    </location>
</feature>
<keyword evidence="5 6" id="KW-0472">Membrane</keyword>
<proteinExistence type="inferred from homology"/>
<dbReference type="GO" id="GO:0016020">
    <property type="term" value="C:membrane"/>
    <property type="evidence" value="ECO:0007669"/>
    <property type="project" value="UniProtKB-SubCell"/>
</dbReference>
<sequence>MKLYDTYNKIINLVITFIIISLITILIKNYFQPFIIVVIMILITQPVYKFFIKTNLPKSICAILSLLIINIFIFVIIFYFGNTILSLFYKFYRNNMSEVDAFIKNMKILLNFDLNKMLQTLSGFFSSNMIMQGAIVTGDSLVSYFLANIIDYFILVDKNKIYDLLKNLFPQEIISNFMEKIKNLKEVFKIEVRLIILSAFIITLGFKIFGIHNSIFLGSLCAILDILPFVGTTIVFMPIIIYNIIMKRYLLVIGLISLYLLERFVREILEAKFLSSKLEIHPLIVIVSIYVGVKMFGFVGIIAGPIYSIIAKDMIYSS</sequence>
<evidence type="ECO:0000256" key="2">
    <source>
        <dbReference type="ARBA" id="ARBA00009773"/>
    </source>
</evidence>
<keyword evidence="4 6" id="KW-1133">Transmembrane helix</keyword>
<evidence type="ECO:0000256" key="5">
    <source>
        <dbReference type="ARBA" id="ARBA00023136"/>
    </source>
</evidence>
<dbReference type="PANTHER" id="PTHR21716">
    <property type="entry name" value="TRANSMEMBRANE PROTEIN"/>
    <property type="match status" value="1"/>
</dbReference>
<feature type="transmembrane region" description="Helical" evidence="6">
    <location>
        <begin position="63"/>
        <end position="89"/>
    </location>
</feature>
<dbReference type="Pfam" id="PF01594">
    <property type="entry name" value="AI-2E_transport"/>
    <property type="match status" value="1"/>
</dbReference>
<comment type="similarity">
    <text evidence="2">Belongs to the autoinducer-2 exporter (AI-2E) (TC 2.A.86) family.</text>
</comment>
<accession>A0A9X4B1F6</accession>
<evidence type="ECO:0000313" key="7">
    <source>
        <dbReference type="EMBL" id="MDC4239078.1"/>
    </source>
</evidence>
<keyword evidence="3 6" id="KW-0812">Transmembrane</keyword>
<protein>
    <submittedName>
        <fullName evidence="7">AI-2E family transporter</fullName>
    </submittedName>
</protein>
<comment type="subcellular location">
    <subcellularLocation>
        <location evidence="1">Membrane</location>
        <topology evidence="1">Multi-pass membrane protein</topology>
    </subcellularLocation>
</comment>
<name>A0A9X4B1F6_9CLOT</name>
<dbReference type="AlphaFoldDB" id="A0A9X4B1F6"/>
<feature type="transmembrane region" description="Helical" evidence="6">
    <location>
        <begin position="130"/>
        <end position="156"/>
    </location>
</feature>
<evidence type="ECO:0000256" key="4">
    <source>
        <dbReference type="ARBA" id="ARBA00022989"/>
    </source>
</evidence>
<feature type="transmembrane region" description="Helical" evidence="6">
    <location>
        <begin position="249"/>
        <end position="265"/>
    </location>
</feature>
<feature type="transmembrane region" description="Helical" evidence="6">
    <location>
        <begin position="215"/>
        <end position="242"/>
    </location>
</feature>
<organism evidence="7 8">
    <name type="scientific">Clostridium tertium</name>
    <dbReference type="NCBI Taxonomy" id="1559"/>
    <lineage>
        <taxon>Bacteria</taxon>
        <taxon>Bacillati</taxon>
        <taxon>Bacillota</taxon>
        <taxon>Clostridia</taxon>
        <taxon>Eubacteriales</taxon>
        <taxon>Clostridiaceae</taxon>
        <taxon>Clostridium</taxon>
    </lineage>
</organism>
<comment type="caution">
    <text evidence="7">The sequence shown here is derived from an EMBL/GenBank/DDBJ whole genome shotgun (WGS) entry which is preliminary data.</text>
</comment>
<evidence type="ECO:0000256" key="1">
    <source>
        <dbReference type="ARBA" id="ARBA00004141"/>
    </source>
</evidence>
<evidence type="ECO:0000256" key="3">
    <source>
        <dbReference type="ARBA" id="ARBA00022692"/>
    </source>
</evidence>
<gene>
    <name evidence="7" type="ORF">NE398_02680</name>
</gene>
<feature type="transmembrane region" description="Helical" evidence="6">
    <location>
        <begin position="33"/>
        <end position="51"/>
    </location>
</feature>
<evidence type="ECO:0000256" key="6">
    <source>
        <dbReference type="SAM" id="Phobius"/>
    </source>
</evidence>
<reference evidence="7" key="1">
    <citation type="submission" date="2022-05" db="EMBL/GenBank/DDBJ databases">
        <title>Draft genome sequence of Clostridium tertium strain CP3 isolated from Peru.</title>
        <authorList>
            <person name="Hurtado R."/>
            <person name="Lima L."/>
            <person name="Sousa T."/>
            <person name="Jaiswal A.K."/>
            <person name="Tiwari S."/>
            <person name="Maturrano L."/>
            <person name="Brenig B."/>
            <person name="Azevedo V."/>
        </authorList>
    </citation>
    <scope>NUCLEOTIDE SEQUENCE</scope>
    <source>
        <strain evidence="7">CP3</strain>
    </source>
</reference>
<dbReference type="Proteomes" id="UP001141183">
    <property type="component" value="Unassembled WGS sequence"/>
</dbReference>
<dbReference type="InterPro" id="IPR002549">
    <property type="entry name" value="AI-2E-like"/>
</dbReference>